<dbReference type="GO" id="GO:0008441">
    <property type="term" value="F:3'(2'),5'-bisphosphate nucleotidase activity"/>
    <property type="evidence" value="ECO:0007669"/>
    <property type="project" value="UniProtKB-UniRule"/>
</dbReference>
<proteinExistence type="inferred from homology"/>
<feature type="binding site" evidence="9">
    <location>
        <position position="75"/>
    </location>
    <ligand>
        <name>Mg(2+)</name>
        <dbReference type="ChEBI" id="CHEBI:18420"/>
        <label>1</label>
    </ligand>
</feature>
<dbReference type="InterPro" id="IPR000760">
    <property type="entry name" value="Inositol_monophosphatase-like"/>
</dbReference>
<dbReference type="PANTHER" id="PTHR43028">
    <property type="entry name" value="3'(2'),5'-BISPHOSPHATE NUCLEOTIDASE 1"/>
    <property type="match status" value="1"/>
</dbReference>
<keyword evidence="4 9" id="KW-0997">Cell inner membrane</keyword>
<feature type="binding site" evidence="9 10">
    <location>
        <position position="220"/>
    </location>
    <ligand>
        <name>Mg(2+)</name>
        <dbReference type="ChEBI" id="CHEBI:18420"/>
        <label>2</label>
    </ligand>
</feature>
<feature type="binding site" evidence="10">
    <location>
        <position position="98"/>
    </location>
    <ligand>
        <name>Mg(2+)</name>
        <dbReference type="ChEBI" id="CHEBI:18420"/>
        <label>1</label>
        <note>catalytic</note>
    </ligand>
</feature>
<evidence type="ECO:0000256" key="10">
    <source>
        <dbReference type="PIRSR" id="PIRSR600760-2"/>
    </source>
</evidence>
<evidence type="ECO:0000256" key="3">
    <source>
        <dbReference type="ARBA" id="ARBA00022475"/>
    </source>
</evidence>
<evidence type="ECO:0000256" key="4">
    <source>
        <dbReference type="ARBA" id="ARBA00022519"/>
    </source>
</evidence>
<dbReference type="CDD" id="cd01638">
    <property type="entry name" value="CysQ"/>
    <property type="match status" value="1"/>
</dbReference>
<reference evidence="11" key="1">
    <citation type="submission" date="2024-06" db="EMBL/GenBank/DDBJ databases">
        <title>Caulobacter inopinatus, sp. nov.</title>
        <authorList>
            <person name="Donachie S.P."/>
        </authorList>
    </citation>
    <scope>NUCLEOTIDE SEQUENCE</scope>
    <source>
        <strain evidence="11">73W</strain>
    </source>
</reference>
<dbReference type="GO" id="GO:0005886">
    <property type="term" value="C:plasma membrane"/>
    <property type="evidence" value="ECO:0007669"/>
    <property type="project" value="UniProtKB-SubCell"/>
</dbReference>
<dbReference type="PRINTS" id="PR00377">
    <property type="entry name" value="IMPHPHTASES"/>
</dbReference>
<comment type="function">
    <text evidence="9">Converts adenosine-3',5'-bisphosphate (PAP) to AMP.</text>
</comment>
<feature type="binding site" evidence="9">
    <location>
        <position position="97"/>
    </location>
    <ligand>
        <name>Mg(2+)</name>
        <dbReference type="ChEBI" id="CHEBI:18420"/>
        <label>1</label>
    </ligand>
</feature>
<evidence type="ECO:0000313" key="11">
    <source>
        <dbReference type="EMBL" id="XDO95284.1"/>
    </source>
</evidence>
<dbReference type="Gene3D" id="3.30.540.10">
    <property type="entry name" value="Fructose-1,6-Bisphosphatase, subunit A, domain 1"/>
    <property type="match status" value="1"/>
</dbReference>
<organism evidence="11">
    <name type="scientific">Caulobacter sp. 73W</name>
    <dbReference type="NCBI Taxonomy" id="3161137"/>
    <lineage>
        <taxon>Bacteria</taxon>
        <taxon>Pseudomonadati</taxon>
        <taxon>Pseudomonadota</taxon>
        <taxon>Alphaproteobacteria</taxon>
        <taxon>Caulobacterales</taxon>
        <taxon>Caulobacteraceae</taxon>
        <taxon>Caulobacter</taxon>
    </lineage>
</organism>
<dbReference type="InterPro" id="IPR020583">
    <property type="entry name" value="Inositol_monoP_metal-BS"/>
</dbReference>
<dbReference type="EC" id="3.1.3.7" evidence="9"/>
<evidence type="ECO:0000256" key="2">
    <source>
        <dbReference type="ARBA" id="ARBA00005289"/>
    </source>
</evidence>
<comment type="catalytic activity">
    <reaction evidence="1 9">
        <text>adenosine 3',5'-bisphosphate + H2O = AMP + phosphate</text>
        <dbReference type="Rhea" id="RHEA:10040"/>
        <dbReference type="ChEBI" id="CHEBI:15377"/>
        <dbReference type="ChEBI" id="CHEBI:43474"/>
        <dbReference type="ChEBI" id="CHEBI:58343"/>
        <dbReference type="ChEBI" id="CHEBI:456215"/>
        <dbReference type="EC" id="3.1.3.7"/>
    </reaction>
</comment>
<keyword evidence="7 9" id="KW-0460">Magnesium</keyword>
<feature type="binding site" evidence="9">
    <location>
        <begin position="97"/>
        <end position="100"/>
    </location>
    <ligand>
        <name>substrate</name>
    </ligand>
</feature>
<protein>
    <recommendedName>
        <fullName evidence="9">3'(2'),5'-bisphosphate nucleotidase CysQ</fullName>
        <ecNumber evidence="9">3.1.3.7</ecNumber>
    </recommendedName>
    <alternativeName>
        <fullName evidence="9">3'(2'),5-bisphosphonucleoside 3'(2')-phosphohydrolase</fullName>
    </alternativeName>
    <alternativeName>
        <fullName evidence="9">3'-phosphoadenosine 5'-phosphate phosphatase</fullName>
        <shortName evidence="9">PAP phosphatase</shortName>
    </alternativeName>
</protein>
<accession>A0AB39KPA8</accession>
<dbReference type="GO" id="GO:0000287">
    <property type="term" value="F:magnesium ion binding"/>
    <property type="evidence" value="ECO:0007669"/>
    <property type="project" value="UniProtKB-UniRule"/>
</dbReference>
<dbReference type="EMBL" id="CP158375">
    <property type="protein sequence ID" value="XDO95284.1"/>
    <property type="molecule type" value="Genomic_DNA"/>
</dbReference>
<feature type="binding site" evidence="9">
    <location>
        <position position="75"/>
    </location>
    <ligand>
        <name>substrate</name>
    </ligand>
</feature>
<dbReference type="SUPFAM" id="SSF56655">
    <property type="entry name" value="Carbohydrate phosphatase"/>
    <property type="match status" value="1"/>
</dbReference>
<dbReference type="HAMAP" id="MF_02095">
    <property type="entry name" value="CysQ"/>
    <property type="match status" value="1"/>
</dbReference>
<evidence type="ECO:0000256" key="8">
    <source>
        <dbReference type="ARBA" id="ARBA00023136"/>
    </source>
</evidence>
<dbReference type="GO" id="GO:0000103">
    <property type="term" value="P:sulfate assimilation"/>
    <property type="evidence" value="ECO:0007669"/>
    <property type="project" value="TreeGrafter"/>
</dbReference>
<feature type="binding site" evidence="10">
    <location>
        <position position="75"/>
    </location>
    <ligand>
        <name>Mg(2+)</name>
        <dbReference type="ChEBI" id="CHEBI:18420"/>
        <label>1</label>
        <note>catalytic</note>
    </ligand>
</feature>
<dbReference type="Gene3D" id="3.40.190.80">
    <property type="match status" value="1"/>
</dbReference>
<keyword evidence="6 9" id="KW-0378">Hydrolase</keyword>
<name>A0AB39KPA8_9CAUL</name>
<dbReference type="GO" id="GO:0050427">
    <property type="term" value="P:3'-phosphoadenosine 5'-phosphosulfate metabolic process"/>
    <property type="evidence" value="ECO:0007669"/>
    <property type="project" value="TreeGrafter"/>
</dbReference>
<feature type="binding site" evidence="9">
    <location>
        <position position="95"/>
    </location>
    <ligand>
        <name>Mg(2+)</name>
        <dbReference type="ChEBI" id="CHEBI:18420"/>
        <label>2</label>
    </ligand>
</feature>
<dbReference type="InterPro" id="IPR050725">
    <property type="entry name" value="CysQ/Inositol_MonoPase"/>
</dbReference>
<dbReference type="Pfam" id="PF00459">
    <property type="entry name" value="Inositol_P"/>
    <property type="match status" value="1"/>
</dbReference>
<dbReference type="PROSITE" id="PS00630">
    <property type="entry name" value="IMP_2"/>
    <property type="match status" value="1"/>
</dbReference>
<comment type="cofactor">
    <cofactor evidence="9 10">
        <name>Mg(2+)</name>
        <dbReference type="ChEBI" id="CHEBI:18420"/>
    </cofactor>
</comment>
<keyword evidence="5 9" id="KW-0479">Metal-binding</keyword>
<dbReference type="InterPro" id="IPR020550">
    <property type="entry name" value="Inositol_monophosphatase_CS"/>
</dbReference>
<feature type="binding site" evidence="9">
    <location>
        <position position="98"/>
    </location>
    <ligand>
        <name>Mg(2+)</name>
        <dbReference type="ChEBI" id="CHEBI:18420"/>
        <label>2</label>
    </ligand>
</feature>
<keyword evidence="3 9" id="KW-1003">Cell membrane</keyword>
<dbReference type="RefSeq" id="WP_369058134.1">
    <property type="nucleotide sequence ID" value="NZ_CP158375.1"/>
</dbReference>
<dbReference type="PANTHER" id="PTHR43028:SF5">
    <property type="entry name" value="3'(2'),5'-BISPHOSPHATE NUCLEOTIDASE 1"/>
    <property type="match status" value="1"/>
</dbReference>
<feature type="binding site" evidence="10">
    <location>
        <position position="95"/>
    </location>
    <ligand>
        <name>Mg(2+)</name>
        <dbReference type="ChEBI" id="CHEBI:18420"/>
        <label>1</label>
        <note>catalytic</note>
    </ligand>
</feature>
<dbReference type="NCBIfam" id="TIGR01331">
    <property type="entry name" value="bisphos_cysQ"/>
    <property type="match status" value="1"/>
</dbReference>
<feature type="binding site" evidence="9">
    <location>
        <position position="95"/>
    </location>
    <ligand>
        <name>Mg(2+)</name>
        <dbReference type="ChEBI" id="CHEBI:18420"/>
        <label>1</label>
    </ligand>
</feature>
<feature type="binding site" evidence="9">
    <location>
        <position position="220"/>
    </location>
    <ligand>
        <name>substrate</name>
    </ligand>
</feature>
<evidence type="ECO:0000256" key="7">
    <source>
        <dbReference type="ARBA" id="ARBA00022842"/>
    </source>
</evidence>
<evidence type="ECO:0000256" key="1">
    <source>
        <dbReference type="ARBA" id="ARBA00001625"/>
    </source>
</evidence>
<feature type="binding site" evidence="10">
    <location>
        <position position="97"/>
    </location>
    <ligand>
        <name>Mg(2+)</name>
        <dbReference type="ChEBI" id="CHEBI:18420"/>
        <label>1</label>
        <note>catalytic</note>
    </ligand>
</feature>
<dbReference type="InterPro" id="IPR006240">
    <property type="entry name" value="CysQ"/>
</dbReference>
<dbReference type="PROSITE" id="PS00629">
    <property type="entry name" value="IMP_1"/>
    <property type="match status" value="1"/>
</dbReference>
<evidence type="ECO:0000256" key="6">
    <source>
        <dbReference type="ARBA" id="ARBA00022801"/>
    </source>
</evidence>
<evidence type="ECO:0000256" key="9">
    <source>
        <dbReference type="HAMAP-Rule" id="MF_02095"/>
    </source>
</evidence>
<comment type="subcellular location">
    <subcellularLocation>
        <location evidence="9">Cell inner membrane</location>
        <topology evidence="9">Peripheral membrane protein</topology>
        <orientation evidence="9">Cytoplasmic side</orientation>
    </subcellularLocation>
</comment>
<gene>
    <name evidence="9 11" type="primary">cysQ</name>
    <name evidence="11" type="ORF">ABOZ73_10675</name>
</gene>
<keyword evidence="8 9" id="KW-0472">Membrane</keyword>
<dbReference type="GO" id="GO:0046854">
    <property type="term" value="P:phosphatidylinositol phosphate biosynthetic process"/>
    <property type="evidence" value="ECO:0007669"/>
    <property type="project" value="InterPro"/>
</dbReference>
<sequence>MIPGDSDVSNDAAMGEILADIVEEAARLILPYWRSDLTVIRKADESPVTEADQRGETLILQLLARHFPDIPVVSEEDSAENGVPTDAAGRFFLVDPLDGTKAFVRGDPNFTVNIGLIENGRSVAGAICAPVTMETWFTTPAGALKRQAGEAAAPVRVRPWPKGEAVALVSHTMKEEAAEGLQAEYGFDLRQPMDSSIKLCRIAEGAADIYPRHGPTMEWDTAAGQAILEAAGGRFATPDGSPFLYGKAEAGFRNGWFVARGGPRED</sequence>
<dbReference type="AlphaFoldDB" id="A0AB39KPA8"/>
<evidence type="ECO:0000256" key="5">
    <source>
        <dbReference type="ARBA" id="ARBA00022723"/>
    </source>
</evidence>
<comment type="similarity">
    <text evidence="2 9">Belongs to the inositol monophosphatase superfamily. CysQ family.</text>
</comment>